<sequence length="303" mass="34794">MQPLYLMKPYFMLSICLFLQKYLNCQNSLRGHLPLLKILLWRKSELTHSISVRGPPMTTQLRAKCKRQSKIDYQSYIKNTENSFNRNPSLFWKSIKNLNQKNTIPTTLFWNNDKVDTPLGSANLFSKYFYSMYNNSISPPVNISNINTIPYELPSNCHFSLDDVQLALNSLKNTNSNGPDGISARLLFNCQDSIVYPLFLLFRLSLDEGILFHRKRTCIIHPYSLNGSTLKRVSTVKDLGFYLTPYLSFEHHIDVTVGRALKILGFLKRSTSLFTSATCIRSLYFSLVRSVLEYGSVVTGTRI</sequence>
<accession>A0AAV0Y9C4</accession>
<dbReference type="AlphaFoldDB" id="A0AAV0Y9C4"/>
<comment type="caution">
    <text evidence="1">The sequence shown here is derived from an EMBL/GenBank/DDBJ whole genome shotgun (WGS) entry which is preliminary data.</text>
</comment>
<dbReference type="Proteomes" id="UP001160148">
    <property type="component" value="Unassembled WGS sequence"/>
</dbReference>
<dbReference type="PRINTS" id="PR01345">
    <property type="entry name" value="CERVTRCPTASE"/>
</dbReference>
<gene>
    <name evidence="1" type="ORF">MEUPH1_LOCUS29464</name>
</gene>
<evidence type="ECO:0000313" key="2">
    <source>
        <dbReference type="Proteomes" id="UP001160148"/>
    </source>
</evidence>
<reference evidence="1 2" key="1">
    <citation type="submission" date="2023-01" db="EMBL/GenBank/DDBJ databases">
        <authorList>
            <person name="Whitehead M."/>
        </authorList>
    </citation>
    <scope>NUCLEOTIDE SEQUENCE [LARGE SCALE GENOMIC DNA]</scope>
</reference>
<evidence type="ECO:0000313" key="1">
    <source>
        <dbReference type="EMBL" id="CAI6376041.1"/>
    </source>
</evidence>
<proteinExistence type="predicted"/>
<protein>
    <submittedName>
        <fullName evidence="1">Uncharacterized protein</fullName>
    </submittedName>
</protein>
<keyword evidence="2" id="KW-1185">Reference proteome</keyword>
<dbReference type="PANTHER" id="PTHR47510:SF3">
    <property type="entry name" value="ENDO_EXONUCLEASE_PHOSPHATASE DOMAIN-CONTAINING PROTEIN"/>
    <property type="match status" value="1"/>
</dbReference>
<dbReference type="EMBL" id="CARXXK010001417">
    <property type="protein sequence ID" value="CAI6376041.1"/>
    <property type="molecule type" value="Genomic_DNA"/>
</dbReference>
<organism evidence="1 2">
    <name type="scientific">Macrosiphum euphorbiae</name>
    <name type="common">potato aphid</name>
    <dbReference type="NCBI Taxonomy" id="13131"/>
    <lineage>
        <taxon>Eukaryota</taxon>
        <taxon>Metazoa</taxon>
        <taxon>Ecdysozoa</taxon>
        <taxon>Arthropoda</taxon>
        <taxon>Hexapoda</taxon>
        <taxon>Insecta</taxon>
        <taxon>Pterygota</taxon>
        <taxon>Neoptera</taxon>
        <taxon>Paraneoptera</taxon>
        <taxon>Hemiptera</taxon>
        <taxon>Sternorrhyncha</taxon>
        <taxon>Aphidomorpha</taxon>
        <taxon>Aphidoidea</taxon>
        <taxon>Aphididae</taxon>
        <taxon>Macrosiphini</taxon>
        <taxon>Macrosiphum</taxon>
    </lineage>
</organism>
<dbReference type="PANTHER" id="PTHR47510">
    <property type="entry name" value="REVERSE TRANSCRIPTASE DOMAIN-CONTAINING PROTEIN"/>
    <property type="match status" value="1"/>
</dbReference>
<name>A0AAV0Y9C4_9HEMI</name>